<dbReference type="STRING" id="7994.ENSAMXP00000049957"/>
<organism evidence="2 3">
    <name type="scientific">Astyanax mexicanus</name>
    <name type="common">Blind cave fish</name>
    <name type="synonym">Astyanax fasciatus mexicanus</name>
    <dbReference type="NCBI Taxonomy" id="7994"/>
    <lineage>
        <taxon>Eukaryota</taxon>
        <taxon>Metazoa</taxon>
        <taxon>Chordata</taxon>
        <taxon>Craniata</taxon>
        <taxon>Vertebrata</taxon>
        <taxon>Euteleostomi</taxon>
        <taxon>Actinopterygii</taxon>
        <taxon>Neopterygii</taxon>
        <taxon>Teleostei</taxon>
        <taxon>Ostariophysi</taxon>
        <taxon>Characiformes</taxon>
        <taxon>Characoidei</taxon>
        <taxon>Acestrorhamphidae</taxon>
        <taxon>Acestrorhamphinae</taxon>
        <taxon>Astyanax</taxon>
    </lineage>
</organism>
<dbReference type="PANTHER" id="PTHR33769">
    <property type="entry name" value="TESTIS-EXPRESSED PROTEIN 26 ISOFORM X3"/>
    <property type="match status" value="1"/>
</dbReference>
<dbReference type="AlphaFoldDB" id="A0A3B1K5L5"/>
<feature type="region of interest" description="Disordered" evidence="1">
    <location>
        <begin position="126"/>
        <end position="148"/>
    </location>
</feature>
<dbReference type="Bgee" id="ENSAMXG00000038613">
    <property type="expression patterns" value="Expressed in olfactory epithelium and 2 other cell types or tissues"/>
</dbReference>
<dbReference type="InParanoid" id="A0A3B1K5L5"/>
<protein>
    <submittedName>
        <fullName evidence="2">Testis expressed 26</fullName>
    </submittedName>
</protein>
<reference evidence="2" key="4">
    <citation type="submission" date="2025-09" db="UniProtKB">
        <authorList>
            <consortium name="Ensembl"/>
        </authorList>
    </citation>
    <scope>IDENTIFICATION</scope>
</reference>
<dbReference type="Ensembl" id="ENSAMXT00000045460.1">
    <property type="protein sequence ID" value="ENSAMXP00000049957.1"/>
    <property type="gene ID" value="ENSAMXG00000038613.1"/>
</dbReference>
<dbReference type="PANTHER" id="PTHR33769:SF1">
    <property type="entry name" value="TESTIS-EXPRESSED PROTEIN 26"/>
    <property type="match status" value="1"/>
</dbReference>
<reference evidence="3" key="1">
    <citation type="submission" date="2013-03" db="EMBL/GenBank/DDBJ databases">
        <authorList>
            <person name="Jeffery W."/>
            <person name="Warren W."/>
            <person name="Wilson R.K."/>
        </authorList>
    </citation>
    <scope>NUCLEOTIDE SEQUENCE</scope>
    <source>
        <strain evidence="3">female</strain>
    </source>
</reference>
<evidence type="ECO:0000256" key="1">
    <source>
        <dbReference type="SAM" id="MobiDB-lite"/>
    </source>
</evidence>
<sequence>MSCFQDKKWDPYETSQRRDFVYRPSSSTSCLRPLTSQAYRNSYDLADPVGGTAYRQDYYWKPQTKPACIRSGSASGNSRNNPHPNQAFLVWRLARGHKLCENPPSEEEVRKVLSAQYRSTYRTDFLGTPQAGDVMNRRSPAPYKPGRDAPHCIQTEMRFNYRKPVLNTELQGNMTRYGCNALHAVPPKGIVPSVVHKHIINQESRKLLTTYDRHFGGKCADLPSVLRSLQPEELQHFCKKSPEKEKLVVQDFLKRDSRPPGKLKEMKESAGVSCSPAVLERMSIWPGPL</sequence>
<dbReference type="Proteomes" id="UP000018467">
    <property type="component" value="Unassembled WGS sequence"/>
</dbReference>
<name>A0A3B1K5L5_ASTMX</name>
<proteinExistence type="predicted"/>
<evidence type="ECO:0000313" key="3">
    <source>
        <dbReference type="Proteomes" id="UP000018467"/>
    </source>
</evidence>
<reference evidence="3" key="2">
    <citation type="journal article" date="2014" name="Nat. Commun.">
        <title>The cavefish genome reveals candidate genes for eye loss.</title>
        <authorList>
            <person name="McGaugh S.E."/>
            <person name="Gross J.B."/>
            <person name="Aken B."/>
            <person name="Blin M."/>
            <person name="Borowsky R."/>
            <person name="Chalopin D."/>
            <person name="Hinaux H."/>
            <person name="Jeffery W.R."/>
            <person name="Keene A."/>
            <person name="Ma L."/>
            <person name="Minx P."/>
            <person name="Murphy D."/>
            <person name="O'Quin K.E."/>
            <person name="Retaux S."/>
            <person name="Rohner N."/>
            <person name="Searle S.M."/>
            <person name="Stahl B.A."/>
            <person name="Tabin C."/>
            <person name="Volff J.N."/>
            <person name="Yoshizawa M."/>
            <person name="Warren W.C."/>
        </authorList>
    </citation>
    <scope>NUCLEOTIDE SEQUENCE [LARGE SCALE GENOMIC DNA]</scope>
    <source>
        <strain evidence="3">female</strain>
    </source>
</reference>
<accession>A0A3B1K5L5</accession>
<dbReference type="GO" id="GO:0005737">
    <property type="term" value="C:cytoplasm"/>
    <property type="evidence" value="ECO:0007669"/>
    <property type="project" value="TreeGrafter"/>
</dbReference>
<dbReference type="InterPro" id="IPR043460">
    <property type="entry name" value="MEDAG/TEX26"/>
</dbReference>
<reference evidence="2" key="3">
    <citation type="submission" date="2025-08" db="UniProtKB">
        <authorList>
            <consortium name="Ensembl"/>
        </authorList>
    </citation>
    <scope>IDENTIFICATION</scope>
</reference>
<evidence type="ECO:0000313" key="2">
    <source>
        <dbReference type="Ensembl" id="ENSAMXP00000049957.1"/>
    </source>
</evidence>
<keyword evidence="3" id="KW-1185">Reference proteome</keyword>
<dbReference type="GeneTree" id="ENSGT00390000009484"/>